<keyword evidence="3 6" id="KW-0812">Transmembrane</keyword>
<evidence type="ECO:0000256" key="5">
    <source>
        <dbReference type="ARBA" id="ARBA00023136"/>
    </source>
</evidence>
<comment type="caution">
    <text evidence="7">The sequence shown here is derived from an EMBL/GenBank/DDBJ whole genome shotgun (WGS) entry which is preliminary data.</text>
</comment>
<feature type="transmembrane region" description="Helical" evidence="6">
    <location>
        <begin position="98"/>
        <end position="121"/>
    </location>
</feature>
<proteinExistence type="predicted"/>
<feature type="transmembrane region" description="Helical" evidence="6">
    <location>
        <begin position="52"/>
        <end position="77"/>
    </location>
</feature>
<evidence type="ECO:0000256" key="1">
    <source>
        <dbReference type="ARBA" id="ARBA00004651"/>
    </source>
</evidence>
<dbReference type="GeneID" id="82149515"/>
<sequence>MKILDWYIIRKFLGTYVFAIFLILAITVMFDINEKLDAFLKAPLKATVFDYFLNFLPYFANQFSPLFTFIAVIFFTSKLADNSEIIAMLSTGMSYRRLLRPYLISATVIAALTYVLSAYIIPPANVKRIDYTNTYVKNKRVDYGTNIQLQVAKGEIAYMSRYDNLQKTGYKFSLERFDGKTLVSRLTAQSIRWDTLHQWTVRDYMIRDFEGQHEKIRRGNRLDTIIPIEPRDFLISKNDQEMLTSPALTEYIDRQKERGVANIKSFEIEKHRRYAMTAAAFILTVIGMSLSSKKVKGGMGVNIGIGLVLSFSYILFMTVTSTFAVSGYTSPMIAMWIPNILYTFIAIYLYYRASHG</sequence>
<keyword evidence="5 6" id="KW-0472">Membrane</keyword>
<dbReference type="RefSeq" id="WP_135471430.1">
    <property type="nucleotide sequence ID" value="NZ_CASCNC010000009.1"/>
</dbReference>
<accession>A0A4Z0V899</accession>
<dbReference type="InterPro" id="IPR005495">
    <property type="entry name" value="LptG/LptF_permease"/>
</dbReference>
<keyword evidence="4 6" id="KW-1133">Transmembrane helix</keyword>
<evidence type="ECO:0000256" key="4">
    <source>
        <dbReference type="ARBA" id="ARBA00022989"/>
    </source>
</evidence>
<evidence type="ECO:0000256" key="6">
    <source>
        <dbReference type="SAM" id="Phobius"/>
    </source>
</evidence>
<feature type="transmembrane region" description="Helical" evidence="6">
    <location>
        <begin position="274"/>
        <end position="291"/>
    </location>
</feature>
<evidence type="ECO:0000313" key="8">
    <source>
        <dbReference type="Proteomes" id="UP000297635"/>
    </source>
</evidence>
<evidence type="ECO:0000256" key="2">
    <source>
        <dbReference type="ARBA" id="ARBA00022475"/>
    </source>
</evidence>
<reference evidence="7 8" key="1">
    <citation type="submission" date="2019-02" db="EMBL/GenBank/DDBJ databases">
        <title>Isolation and identification of novel species under the genus Muribaculum.</title>
        <authorList>
            <person name="Miyake S."/>
            <person name="Ding Y."/>
            <person name="Low A."/>
            <person name="Soh M."/>
            <person name="Seedorf H."/>
        </authorList>
    </citation>
    <scope>NUCLEOTIDE SEQUENCE [LARGE SCALE GENOMIC DNA]</scope>
    <source>
        <strain evidence="7 8">TLL-A3</strain>
    </source>
</reference>
<gene>
    <name evidence="7" type="ORF">EZ315_06895</name>
</gene>
<dbReference type="Pfam" id="PF03739">
    <property type="entry name" value="LptF_LptG"/>
    <property type="match status" value="1"/>
</dbReference>
<dbReference type="AlphaFoldDB" id="A0A4Z0V899"/>
<protein>
    <submittedName>
        <fullName evidence="7">YjgP/YjgQ family permease</fullName>
    </submittedName>
</protein>
<dbReference type="PANTHER" id="PTHR33529">
    <property type="entry name" value="SLR0882 PROTEIN-RELATED"/>
    <property type="match status" value="1"/>
</dbReference>
<dbReference type="Proteomes" id="UP000297635">
    <property type="component" value="Unassembled WGS sequence"/>
</dbReference>
<feature type="transmembrane region" description="Helical" evidence="6">
    <location>
        <begin position="333"/>
        <end position="351"/>
    </location>
</feature>
<keyword evidence="2" id="KW-1003">Cell membrane</keyword>
<dbReference type="GO" id="GO:0015920">
    <property type="term" value="P:lipopolysaccharide transport"/>
    <property type="evidence" value="ECO:0007669"/>
    <property type="project" value="TreeGrafter"/>
</dbReference>
<dbReference type="EMBL" id="SJSA01000001">
    <property type="protein sequence ID" value="TGG40417.1"/>
    <property type="molecule type" value="Genomic_DNA"/>
</dbReference>
<organism evidence="7 8">
    <name type="scientific">Duncaniella freteri</name>
    <dbReference type="NCBI Taxonomy" id="2530391"/>
    <lineage>
        <taxon>Bacteria</taxon>
        <taxon>Pseudomonadati</taxon>
        <taxon>Bacteroidota</taxon>
        <taxon>Bacteroidia</taxon>
        <taxon>Bacteroidales</taxon>
        <taxon>Muribaculaceae</taxon>
        <taxon>Duncaniella</taxon>
    </lineage>
</organism>
<dbReference type="GO" id="GO:0043190">
    <property type="term" value="C:ATP-binding cassette (ABC) transporter complex"/>
    <property type="evidence" value="ECO:0007669"/>
    <property type="project" value="TreeGrafter"/>
</dbReference>
<feature type="transmembrane region" description="Helical" evidence="6">
    <location>
        <begin position="303"/>
        <end position="327"/>
    </location>
</feature>
<evidence type="ECO:0000256" key="3">
    <source>
        <dbReference type="ARBA" id="ARBA00022692"/>
    </source>
</evidence>
<evidence type="ECO:0000313" key="7">
    <source>
        <dbReference type="EMBL" id="TGG40417.1"/>
    </source>
</evidence>
<keyword evidence="8" id="KW-1185">Reference proteome</keyword>
<dbReference type="PANTHER" id="PTHR33529:SF8">
    <property type="entry name" value="PERMEASE, YJGP_YJGQ FAMILY"/>
    <property type="match status" value="1"/>
</dbReference>
<feature type="transmembrane region" description="Helical" evidence="6">
    <location>
        <begin position="12"/>
        <end position="32"/>
    </location>
</feature>
<comment type="subcellular location">
    <subcellularLocation>
        <location evidence="1">Cell membrane</location>
        <topology evidence="1">Multi-pass membrane protein</topology>
    </subcellularLocation>
</comment>
<name>A0A4Z0V899_9BACT</name>